<dbReference type="AlphaFoldDB" id="A8RA12"/>
<dbReference type="SUPFAM" id="SSF160148">
    <property type="entry name" value="CPE0013-like"/>
    <property type="match status" value="1"/>
</dbReference>
<dbReference type="EMBL" id="ABAW02000018">
    <property type="protein sequence ID" value="EDP11497.1"/>
    <property type="molecule type" value="Genomic_DNA"/>
</dbReference>
<evidence type="ECO:0008006" key="3">
    <source>
        <dbReference type="Google" id="ProtNLM"/>
    </source>
</evidence>
<dbReference type="Gene3D" id="3.10.530.10">
    <property type="entry name" value="CPE0013-like"/>
    <property type="match status" value="1"/>
</dbReference>
<dbReference type="Pfam" id="PF07892">
    <property type="entry name" value="DUF1667"/>
    <property type="match status" value="1"/>
</dbReference>
<comment type="caution">
    <text evidence="1">The sequence shown here is derived from an EMBL/GenBank/DDBJ whole genome shotgun (WGS) entry which is preliminary data.</text>
</comment>
<reference evidence="1 2" key="1">
    <citation type="submission" date="2007-09" db="EMBL/GenBank/DDBJ databases">
        <title>Draft genome sequence of Eubacterium dolichum (DSM 3991).</title>
        <authorList>
            <person name="Sudarsanam P."/>
            <person name="Ley R."/>
            <person name="Guruge J."/>
            <person name="Turnbaugh P.J."/>
            <person name="Mahowald M."/>
            <person name="Liep D."/>
            <person name="Gordon J."/>
        </authorList>
    </citation>
    <scope>NUCLEOTIDE SEQUENCE [LARGE SCALE GENOMIC DNA]</scope>
    <source>
        <strain evidence="1 2">DSM 3991</strain>
    </source>
</reference>
<gene>
    <name evidence="1" type="ORF">EUBDOL_00675</name>
</gene>
<sequence length="116" mass="12925">MMKELICIVCPKGCHLKVDETNDYSVTGNSCPKGAEYGHKELVNPTRTITTTVQLLNSKERRVSVKTSCDVAKDKIFEIMQIINQVQAKAPLHRGDVLIKHICQSDADLIVTKDVD</sequence>
<evidence type="ECO:0000313" key="1">
    <source>
        <dbReference type="EMBL" id="EDP11497.1"/>
    </source>
</evidence>
<dbReference type="PANTHER" id="PTHR39450">
    <property type="entry name" value="MOLYBDOPTERIN OXIDOREDUCTASE, 4FE-4S CLUSTER-BINDING SUBUNIT"/>
    <property type="match status" value="1"/>
</dbReference>
<dbReference type="STRING" id="428127.EUBDOL_00675"/>
<name>A8RA12_9FIRM</name>
<organism evidence="1 2">
    <name type="scientific">Amedibacillus dolichus DSM 3991</name>
    <dbReference type="NCBI Taxonomy" id="428127"/>
    <lineage>
        <taxon>Bacteria</taxon>
        <taxon>Bacillati</taxon>
        <taxon>Bacillota</taxon>
        <taxon>Erysipelotrichia</taxon>
        <taxon>Erysipelotrichales</taxon>
        <taxon>Erysipelotrichaceae</taxon>
        <taxon>Amedibacillus</taxon>
    </lineage>
</organism>
<reference evidence="1 2" key="2">
    <citation type="submission" date="2007-09" db="EMBL/GenBank/DDBJ databases">
        <authorList>
            <person name="Fulton L."/>
            <person name="Clifton S."/>
            <person name="Fulton B."/>
            <person name="Xu J."/>
            <person name="Minx P."/>
            <person name="Pepin K.H."/>
            <person name="Johnson M."/>
            <person name="Thiruvilangam P."/>
            <person name="Bhonagiri V."/>
            <person name="Nash W.E."/>
            <person name="Mardis E.R."/>
            <person name="Wilson R.K."/>
        </authorList>
    </citation>
    <scope>NUCLEOTIDE SEQUENCE [LARGE SCALE GENOMIC DNA]</scope>
    <source>
        <strain evidence="1 2">DSM 3991</strain>
    </source>
</reference>
<evidence type="ECO:0000313" key="2">
    <source>
        <dbReference type="Proteomes" id="UP000004090"/>
    </source>
</evidence>
<dbReference type="InterPro" id="IPR036593">
    <property type="entry name" value="CPE0013-like_sf"/>
</dbReference>
<dbReference type="Proteomes" id="UP000004090">
    <property type="component" value="Unassembled WGS sequence"/>
</dbReference>
<dbReference type="eggNOG" id="COG3862">
    <property type="taxonomic scope" value="Bacteria"/>
</dbReference>
<protein>
    <recommendedName>
        <fullName evidence="3">DUF1667 domain-containing protein</fullName>
    </recommendedName>
</protein>
<proteinExistence type="predicted"/>
<dbReference type="InterPro" id="IPR012460">
    <property type="entry name" value="DUF1667"/>
</dbReference>
<accession>A8RA12</accession>
<dbReference type="PANTHER" id="PTHR39450:SF1">
    <property type="entry name" value="DUF1667 DOMAIN-CONTAINING PROTEIN"/>
    <property type="match status" value="1"/>
</dbReference>
<dbReference type="HOGENOM" id="CLU_148086_0_0_9"/>